<dbReference type="Proteomes" id="UP000030693">
    <property type="component" value="Unassembled WGS sequence"/>
</dbReference>
<dbReference type="PANTHER" id="PTHR10286">
    <property type="entry name" value="INORGANIC PYROPHOSPHATASE"/>
    <property type="match status" value="1"/>
</dbReference>
<evidence type="ECO:0000256" key="4">
    <source>
        <dbReference type="ARBA" id="ARBA00012146"/>
    </source>
</evidence>
<dbReference type="GO" id="GO:0005737">
    <property type="term" value="C:cytoplasm"/>
    <property type="evidence" value="ECO:0007669"/>
    <property type="project" value="UniProtKB-SubCell"/>
</dbReference>
<evidence type="ECO:0000256" key="5">
    <source>
        <dbReference type="ARBA" id="ARBA00022490"/>
    </source>
</evidence>
<dbReference type="FunFam" id="3.90.80.10:FF:000004">
    <property type="entry name" value="Inorganic pyrophosphatase"/>
    <property type="match status" value="1"/>
</dbReference>
<protein>
    <recommendedName>
        <fullName evidence="10">Inorganic pyrophosphatase</fullName>
        <ecNumber evidence="4">3.6.1.1</ecNumber>
    </recommendedName>
    <alternativeName>
        <fullName evidence="9">Pyrophosphate phospho-hydrolase</fullName>
    </alternativeName>
</protein>
<evidence type="ECO:0000256" key="8">
    <source>
        <dbReference type="ARBA" id="ARBA00022842"/>
    </source>
</evidence>
<dbReference type="InterPro" id="IPR036649">
    <property type="entry name" value="Pyrophosphatase_sf"/>
</dbReference>
<organism evidence="11">
    <name type="scientific">Fonticula alba</name>
    <name type="common">Slime mold</name>
    <dbReference type="NCBI Taxonomy" id="691883"/>
    <lineage>
        <taxon>Eukaryota</taxon>
        <taxon>Rotosphaerida</taxon>
        <taxon>Fonticulaceae</taxon>
        <taxon>Fonticula</taxon>
    </lineage>
</organism>
<evidence type="ECO:0000313" key="12">
    <source>
        <dbReference type="Proteomes" id="UP000030693"/>
    </source>
</evidence>
<sequence>MTGVLAKDIKIHSVGALHTSDYKAYFATEKGIISPFHDIALLPEGVTSIDQGIYQMVNEIPRWTNAKLEITKDFDLNPIVQDSKKGKLRYVPNCFPHKGYIWNYGALPQTWENPTIVDESTECLGDNDPVDVCEIGSVIHPTGAVRTVKLLGCLALIDEGETDWKLIVIDTADPLADKMNDIEDVETHMPGLLKATEEWFRIYKMPDGKPENSFAFNGETKNRAFAIEVVKATHQHWLELINGKVPHKTEKYSVTVATTTVADSPYYVAFDSETVKSIPAADNLAPAVDQIPASVDVWHYVSTL</sequence>
<reference evidence="11" key="1">
    <citation type="submission" date="2013-04" db="EMBL/GenBank/DDBJ databases">
        <title>The Genome Sequence of Fonticula alba ATCC 38817.</title>
        <authorList>
            <consortium name="The Broad Institute Genomics Platform"/>
            <person name="Russ C."/>
            <person name="Cuomo C."/>
            <person name="Burger G."/>
            <person name="Gray M.W."/>
            <person name="Holland P.W.H."/>
            <person name="King N."/>
            <person name="Lang F.B.F."/>
            <person name="Roger A.J."/>
            <person name="Ruiz-Trillo I."/>
            <person name="Brown M."/>
            <person name="Walker B."/>
            <person name="Young S."/>
            <person name="Zeng Q."/>
            <person name="Gargeya S."/>
            <person name="Fitzgerald M."/>
            <person name="Haas B."/>
            <person name="Abouelleil A."/>
            <person name="Allen A.W."/>
            <person name="Alvarado L."/>
            <person name="Arachchi H.M."/>
            <person name="Berlin A.M."/>
            <person name="Chapman S.B."/>
            <person name="Gainer-Dewar J."/>
            <person name="Goldberg J."/>
            <person name="Griggs A."/>
            <person name="Gujja S."/>
            <person name="Hansen M."/>
            <person name="Howarth C."/>
            <person name="Imamovic A."/>
            <person name="Ireland A."/>
            <person name="Larimer J."/>
            <person name="McCowan C."/>
            <person name="Murphy C."/>
            <person name="Pearson M."/>
            <person name="Poon T.W."/>
            <person name="Priest M."/>
            <person name="Roberts A."/>
            <person name="Saif S."/>
            <person name="Shea T."/>
            <person name="Sisk P."/>
            <person name="Sykes S."/>
            <person name="Wortman J."/>
            <person name="Nusbaum C."/>
            <person name="Birren B."/>
        </authorList>
    </citation>
    <scope>NUCLEOTIDE SEQUENCE [LARGE SCALE GENOMIC DNA]</scope>
    <source>
        <strain evidence="11">ATCC 38817</strain>
    </source>
</reference>
<comment type="cofactor">
    <cofactor evidence="1">
        <name>Mg(2+)</name>
        <dbReference type="ChEBI" id="CHEBI:18420"/>
    </cofactor>
</comment>
<comment type="subcellular location">
    <subcellularLocation>
        <location evidence="2">Cytoplasm</location>
    </subcellularLocation>
</comment>
<dbReference type="SUPFAM" id="SSF50324">
    <property type="entry name" value="Inorganic pyrophosphatase"/>
    <property type="match status" value="1"/>
</dbReference>
<name>A0A058ZDR3_FONAL</name>
<accession>A0A058ZDR3</accession>
<dbReference type="InterPro" id="IPR008162">
    <property type="entry name" value="Pyrophosphatase"/>
</dbReference>
<evidence type="ECO:0000256" key="1">
    <source>
        <dbReference type="ARBA" id="ARBA00001946"/>
    </source>
</evidence>
<dbReference type="EMBL" id="KB932201">
    <property type="protein sequence ID" value="KCV72535.1"/>
    <property type="molecule type" value="Genomic_DNA"/>
</dbReference>
<evidence type="ECO:0000256" key="9">
    <source>
        <dbReference type="ARBA" id="ARBA00032535"/>
    </source>
</evidence>
<evidence type="ECO:0000256" key="10">
    <source>
        <dbReference type="ARBA" id="ARBA00040300"/>
    </source>
</evidence>
<keyword evidence="5" id="KW-0963">Cytoplasm</keyword>
<gene>
    <name evidence="11" type="ORF">H696_00127</name>
</gene>
<dbReference type="eggNOG" id="KOG1626">
    <property type="taxonomic scope" value="Eukaryota"/>
</dbReference>
<evidence type="ECO:0000256" key="2">
    <source>
        <dbReference type="ARBA" id="ARBA00004496"/>
    </source>
</evidence>
<dbReference type="GO" id="GO:0006796">
    <property type="term" value="P:phosphate-containing compound metabolic process"/>
    <property type="evidence" value="ECO:0007669"/>
    <property type="project" value="InterPro"/>
</dbReference>
<evidence type="ECO:0000256" key="6">
    <source>
        <dbReference type="ARBA" id="ARBA00022723"/>
    </source>
</evidence>
<evidence type="ECO:0000256" key="7">
    <source>
        <dbReference type="ARBA" id="ARBA00022801"/>
    </source>
</evidence>
<dbReference type="GO" id="GO:0000287">
    <property type="term" value="F:magnesium ion binding"/>
    <property type="evidence" value="ECO:0007669"/>
    <property type="project" value="InterPro"/>
</dbReference>
<dbReference type="Gene3D" id="3.90.80.10">
    <property type="entry name" value="Inorganic pyrophosphatase"/>
    <property type="match status" value="1"/>
</dbReference>
<keyword evidence="12" id="KW-1185">Reference proteome</keyword>
<keyword evidence="7" id="KW-0378">Hydrolase</keyword>
<dbReference type="GeneID" id="20524852"/>
<dbReference type="GO" id="GO:0004427">
    <property type="term" value="F:inorganic diphosphate phosphatase activity"/>
    <property type="evidence" value="ECO:0007669"/>
    <property type="project" value="UniProtKB-EC"/>
</dbReference>
<dbReference type="OrthoDB" id="1608002at2759"/>
<evidence type="ECO:0000256" key="3">
    <source>
        <dbReference type="ARBA" id="ARBA00006220"/>
    </source>
</evidence>
<dbReference type="RefSeq" id="XP_009492236.1">
    <property type="nucleotide sequence ID" value="XM_009493961.1"/>
</dbReference>
<evidence type="ECO:0000313" key="11">
    <source>
        <dbReference type="EMBL" id="KCV72535.1"/>
    </source>
</evidence>
<keyword evidence="8" id="KW-0460">Magnesium</keyword>
<dbReference type="EC" id="3.6.1.1" evidence="4"/>
<dbReference type="Pfam" id="PF00719">
    <property type="entry name" value="Pyrophosphatase"/>
    <property type="match status" value="1"/>
</dbReference>
<keyword evidence="6" id="KW-0479">Metal-binding</keyword>
<dbReference type="STRING" id="691883.A0A058ZDR3"/>
<proteinExistence type="inferred from homology"/>
<dbReference type="OMA" id="GVWAMID"/>
<dbReference type="PROSITE" id="PS00387">
    <property type="entry name" value="PPASE"/>
    <property type="match status" value="1"/>
</dbReference>
<dbReference type="CDD" id="cd00412">
    <property type="entry name" value="pyrophosphatase"/>
    <property type="match status" value="1"/>
</dbReference>
<comment type="similarity">
    <text evidence="3">Belongs to the PPase family.</text>
</comment>
<dbReference type="AlphaFoldDB" id="A0A058ZDR3"/>